<dbReference type="AlphaFoldDB" id="A0A8S8XCM7"/>
<keyword evidence="4" id="KW-1185">Reference proteome</keyword>
<dbReference type="RefSeq" id="WP_420244614.1">
    <property type="nucleotide sequence ID" value="NZ_BOPV01000001.1"/>
</dbReference>
<evidence type="ECO:0000256" key="1">
    <source>
        <dbReference type="ARBA" id="ARBA00007689"/>
    </source>
</evidence>
<protein>
    <submittedName>
        <fullName evidence="3">Dehydrogenase</fullName>
    </submittedName>
</protein>
<dbReference type="Gene3D" id="3.30.70.1060">
    <property type="entry name" value="Dimeric alpha+beta barrel"/>
    <property type="match status" value="1"/>
</dbReference>
<feature type="domain" description="YCII-related" evidence="2">
    <location>
        <begin position="1"/>
        <end position="117"/>
    </location>
</feature>
<accession>A0A8S8XCM7</accession>
<dbReference type="InterPro" id="IPR011008">
    <property type="entry name" value="Dimeric_a/b-barrel"/>
</dbReference>
<dbReference type="EMBL" id="BOPV01000001">
    <property type="protein sequence ID" value="GIL41213.1"/>
    <property type="molecule type" value="Genomic_DNA"/>
</dbReference>
<organism evidence="3 4">
    <name type="scientific">Roseiterribacter gracilis</name>
    <dbReference type="NCBI Taxonomy" id="2812848"/>
    <lineage>
        <taxon>Bacteria</taxon>
        <taxon>Pseudomonadati</taxon>
        <taxon>Pseudomonadota</taxon>
        <taxon>Alphaproteobacteria</taxon>
        <taxon>Rhodospirillales</taxon>
        <taxon>Roseiterribacteraceae</taxon>
        <taxon>Roseiterribacter</taxon>
    </lineage>
</organism>
<proteinExistence type="inferred from homology"/>
<dbReference type="PANTHER" id="PTHR35174">
    <property type="entry name" value="BLL7171 PROTEIN-RELATED"/>
    <property type="match status" value="1"/>
</dbReference>
<comment type="caution">
    <text evidence="3">The sequence shown here is derived from an EMBL/GenBank/DDBJ whole genome shotgun (WGS) entry which is preliminary data.</text>
</comment>
<dbReference type="InterPro" id="IPR005545">
    <property type="entry name" value="YCII"/>
</dbReference>
<dbReference type="Proteomes" id="UP000681075">
    <property type="component" value="Unassembled WGS sequence"/>
</dbReference>
<dbReference type="PANTHER" id="PTHR35174:SF4">
    <property type="entry name" value="BLL7163 PROTEIN"/>
    <property type="match status" value="1"/>
</dbReference>
<reference evidence="3" key="1">
    <citation type="submission" date="2021-02" db="EMBL/GenBank/DDBJ databases">
        <title>Genome sequence of Rhodospirillales sp. strain TMPK1 isolated from soil.</title>
        <authorList>
            <person name="Nakai R."/>
            <person name="Kusada H."/>
            <person name="Tamaki H."/>
        </authorList>
    </citation>
    <scope>NUCLEOTIDE SEQUENCE</scope>
    <source>
        <strain evidence="3">TMPK1</strain>
    </source>
</reference>
<sequence length="143" mass="15661">MRFMMIVKANADSEAGAKASPALVEAMGRFNEQMVKAGILLDGVGLRPSRDGARVLFDGRAKPQVIDGPFAETKELVAGFWLIDVKSKEEAIEWAKRCPSPHGLDKQGVIELRRVYEAHDFAEILPDGVTQEQLARLNAGTKV</sequence>
<dbReference type="SUPFAM" id="SSF54909">
    <property type="entry name" value="Dimeric alpha+beta barrel"/>
    <property type="match status" value="1"/>
</dbReference>
<gene>
    <name evidence="3" type="ORF">TMPK1_34500</name>
</gene>
<name>A0A8S8XCM7_9PROT</name>
<evidence type="ECO:0000259" key="2">
    <source>
        <dbReference type="Pfam" id="PF03795"/>
    </source>
</evidence>
<evidence type="ECO:0000313" key="3">
    <source>
        <dbReference type="EMBL" id="GIL41213.1"/>
    </source>
</evidence>
<evidence type="ECO:0000313" key="4">
    <source>
        <dbReference type="Proteomes" id="UP000681075"/>
    </source>
</evidence>
<comment type="similarity">
    <text evidence="1">Belongs to the YciI family.</text>
</comment>
<dbReference type="Pfam" id="PF03795">
    <property type="entry name" value="YCII"/>
    <property type="match status" value="1"/>
</dbReference>